<evidence type="ECO:0000256" key="2">
    <source>
        <dbReference type="PROSITE-ProRule" id="PRU00192"/>
    </source>
</evidence>
<dbReference type="InterPro" id="IPR001452">
    <property type="entry name" value="SH3_domain"/>
</dbReference>
<dbReference type="InterPro" id="IPR052394">
    <property type="entry name" value="LRR-containing"/>
</dbReference>
<feature type="domain" description="Death" evidence="4">
    <location>
        <begin position="40"/>
        <end position="115"/>
    </location>
</feature>
<name>A0A1X7TBJ9_AMPQE</name>
<dbReference type="STRING" id="400682.A0A1X7TBJ9"/>
<dbReference type="PROSITE" id="PS50002">
    <property type="entry name" value="SH3"/>
    <property type="match status" value="1"/>
</dbReference>
<dbReference type="EnsemblMetazoa" id="Aqu2.1.11687_001">
    <property type="protein sequence ID" value="Aqu2.1.11687_001"/>
    <property type="gene ID" value="Aqu2.1.11687"/>
</dbReference>
<dbReference type="SUPFAM" id="SSF52047">
    <property type="entry name" value="RNI-like"/>
    <property type="match status" value="1"/>
</dbReference>
<evidence type="ECO:0000259" key="3">
    <source>
        <dbReference type="PROSITE" id="PS50002"/>
    </source>
</evidence>
<dbReference type="AlphaFoldDB" id="A0A1X7TBJ9"/>
<dbReference type="InterPro" id="IPR036028">
    <property type="entry name" value="SH3-like_dom_sf"/>
</dbReference>
<dbReference type="SMART" id="SM00368">
    <property type="entry name" value="LRR_RI"/>
    <property type="match status" value="4"/>
</dbReference>
<feature type="domain" description="SH3" evidence="3">
    <location>
        <begin position="629"/>
        <end position="690"/>
    </location>
</feature>
<dbReference type="Pfam" id="PF13516">
    <property type="entry name" value="LRR_6"/>
    <property type="match status" value="1"/>
</dbReference>
<dbReference type="PANTHER" id="PTHR24114:SF2">
    <property type="entry name" value="F-BOX DOMAIN-CONTAINING PROTEIN-RELATED"/>
    <property type="match status" value="1"/>
</dbReference>
<dbReference type="GO" id="GO:0007165">
    <property type="term" value="P:signal transduction"/>
    <property type="evidence" value="ECO:0007669"/>
    <property type="project" value="InterPro"/>
</dbReference>
<organism evidence="5">
    <name type="scientific">Amphimedon queenslandica</name>
    <name type="common">Sponge</name>
    <dbReference type="NCBI Taxonomy" id="400682"/>
    <lineage>
        <taxon>Eukaryota</taxon>
        <taxon>Metazoa</taxon>
        <taxon>Porifera</taxon>
        <taxon>Demospongiae</taxon>
        <taxon>Heteroscleromorpha</taxon>
        <taxon>Haplosclerida</taxon>
        <taxon>Niphatidae</taxon>
        <taxon>Amphimedon</taxon>
    </lineage>
</organism>
<dbReference type="InterPro" id="IPR011029">
    <property type="entry name" value="DEATH-like_dom_sf"/>
</dbReference>
<dbReference type="Gene3D" id="1.10.533.10">
    <property type="entry name" value="Death Domain, Fas"/>
    <property type="match status" value="1"/>
</dbReference>
<accession>A0A1X7TBJ9</accession>
<dbReference type="Pfam" id="PF00018">
    <property type="entry name" value="SH3_1"/>
    <property type="match status" value="1"/>
</dbReference>
<dbReference type="CDD" id="cd00174">
    <property type="entry name" value="SH3"/>
    <property type="match status" value="1"/>
</dbReference>
<dbReference type="SMART" id="SM00326">
    <property type="entry name" value="SH3"/>
    <property type="match status" value="1"/>
</dbReference>
<dbReference type="InterPro" id="IPR032675">
    <property type="entry name" value="LRR_dom_sf"/>
</dbReference>
<evidence type="ECO:0000256" key="1">
    <source>
        <dbReference type="ARBA" id="ARBA00022443"/>
    </source>
</evidence>
<evidence type="ECO:0000259" key="4">
    <source>
        <dbReference type="PROSITE" id="PS50017"/>
    </source>
</evidence>
<dbReference type="Pfam" id="PF00531">
    <property type="entry name" value="Death"/>
    <property type="match status" value="1"/>
</dbReference>
<dbReference type="Gene3D" id="2.30.30.40">
    <property type="entry name" value="SH3 Domains"/>
    <property type="match status" value="1"/>
</dbReference>
<evidence type="ECO:0000313" key="5">
    <source>
        <dbReference type="EnsemblMetazoa" id="Aqu2.1.11687_001"/>
    </source>
</evidence>
<dbReference type="PROSITE" id="PS50017">
    <property type="entry name" value="DEATH_DOMAIN"/>
    <property type="match status" value="1"/>
</dbReference>
<keyword evidence="1 2" id="KW-0728">SH3 domain</keyword>
<protein>
    <recommendedName>
        <fullName evidence="6">SH3 domain-containing protein</fullName>
    </recommendedName>
</protein>
<dbReference type="SUPFAM" id="SSF50044">
    <property type="entry name" value="SH3-domain"/>
    <property type="match status" value="1"/>
</dbReference>
<dbReference type="Gene3D" id="3.80.10.10">
    <property type="entry name" value="Ribonuclease Inhibitor"/>
    <property type="match status" value="2"/>
</dbReference>
<dbReference type="PANTHER" id="PTHR24114">
    <property type="entry name" value="LEUCINE RICH REPEAT FAMILY PROTEIN"/>
    <property type="match status" value="1"/>
</dbReference>
<dbReference type="CDD" id="cd01670">
    <property type="entry name" value="Death"/>
    <property type="match status" value="1"/>
</dbReference>
<evidence type="ECO:0008006" key="6">
    <source>
        <dbReference type="Google" id="ProtNLM"/>
    </source>
</evidence>
<dbReference type="SUPFAM" id="SSF47986">
    <property type="entry name" value="DEATH domain"/>
    <property type="match status" value="1"/>
</dbReference>
<dbReference type="InterPro" id="IPR000488">
    <property type="entry name" value="Death_dom"/>
</dbReference>
<dbReference type="InterPro" id="IPR001611">
    <property type="entry name" value="Leu-rich_rpt"/>
</dbReference>
<sequence>MATKTSSSSSSLSLFSSALTIEQLIDVLNLLKRCGFPQTRWHELGLTLGLHKNTLDAIEKNHPGDVSRCLTECLSEWLSRADNVDSKGGATFDSLSDALKSMNENAAADKLDQVERKAKAIDIFSTHRLLLSQSLSDPVSVAIMLQREGVITGQVLASVESASPSVPNQREVLLAAIIVAIQSKYSLLQTFASVLCKFTDNVKLGTVIQRDYSQSFNDDKKLIKVVITDDDMNTDTLSTGTTTPSPTLPNTPTVEIAIPECMSGEFTSIQTSYGRMLYNVHKIIKNKPPPLDDVKEFLRCCKSSLEPKLSLCSNITEILRVVEKECSLIDIKLLQSLVEEFKIKRSEKYISEYKGILKEFCCTVKISLCLNQKFEALGGSPSLQCETVTYVFDWEPDEHMLQNIKKIVSKTSGKLAKIKYIKKGNSIIVTCSFPHSLTGALIIKLSENLELLIKNGLMKLTEIQEPLEEEVQEIKEQPHDTKEERVARLEEKETEGATPQSVINRDILSTDTSVTIINRQLVKEIKTNKQLEETLTKMRVKEIPQHQSLPKNSSSALYRIRRGMRMEIEQLQLLLTNKTGLLDQNESLIDIMREIAELQEQISVMSVHLLNKREENEEYRDVIKVNKPIAESVFIAHYDYHAMESNEISFSEGEQLEIYEKEDRFWWKGRSLVSGDEGFIPSSCVYSMLESLQLLEFILSLEEVSLPILQKIRNDSFSNDEKASLFLETINDDPIMISALRQDKEQHDKGVTGSVDWGRDWVFLTSPSPVQCNEVIRTINNNHKKIEFHHSSTNSTVSLLSSTKLHTLNLRRLEIWATPLTNDCIQYLCILLTNNKTIQELEISPHSISDRGVTNICQALEHNSTLTSLDLSYNPLITSTSGQALSHLLLNNSSLVELNLSHTSLSTESILLILQFLMENKNIRTLRLDERHKETCINTYPNYHLIQDRVDWWY</sequence>
<reference evidence="5" key="1">
    <citation type="submission" date="2017-05" db="UniProtKB">
        <authorList>
            <consortium name="EnsemblMetazoa"/>
        </authorList>
    </citation>
    <scope>IDENTIFICATION</scope>
</reference>
<proteinExistence type="predicted"/>
<dbReference type="InParanoid" id="A0A1X7TBJ9"/>
<dbReference type="PRINTS" id="PR00452">
    <property type="entry name" value="SH3DOMAIN"/>
</dbReference>